<dbReference type="Pfam" id="PF00144">
    <property type="entry name" value="Beta-lactamase"/>
    <property type="match status" value="1"/>
</dbReference>
<organism evidence="3 4">
    <name type="scientific">Uabimicrobium amorphum</name>
    <dbReference type="NCBI Taxonomy" id="2596890"/>
    <lineage>
        <taxon>Bacteria</taxon>
        <taxon>Pseudomonadati</taxon>
        <taxon>Planctomycetota</taxon>
        <taxon>Candidatus Uabimicrobiia</taxon>
        <taxon>Candidatus Uabimicrobiales</taxon>
        <taxon>Candidatus Uabimicrobiaceae</taxon>
        <taxon>Candidatus Uabimicrobium</taxon>
    </lineage>
</organism>
<evidence type="ECO:0000313" key="3">
    <source>
        <dbReference type="EMBL" id="BBM86369.1"/>
    </source>
</evidence>
<feature type="domain" description="Peptidase S12 Pab87-related C-terminal" evidence="2">
    <location>
        <begin position="520"/>
        <end position="603"/>
    </location>
</feature>
<dbReference type="AlphaFoldDB" id="A0A5S9IQT1"/>
<dbReference type="Proteomes" id="UP000326354">
    <property type="component" value="Chromosome"/>
</dbReference>
<accession>A0A5S9IQT1</accession>
<sequence length="628" mass="70444">MNINQGRGTGFTCRINMRNIILLFVFFIAICQAQNANLSGKWNGHIEIPGTQLKIHAKFHLDGEKWQGKMDIPQQGVKGLPLYEINTQGNKVTFVITGSSGNASFQGEKSKDTLVGYFVQQGQKFTFYLKLESKEVQEAKSQKLKKALKNIDAYITEKMPLWNVPGLALAVVTEDGVLVTKGYGYRHMAKKLPVTKNTLFAIGSTSKAFTTMSIGILVDKGKLNWDVPVQTYVPTFAVKDEYVSKHMTLRDLVTHRSGLPRHDLMWYGSSVSRVELFQRLRYLEPTKPFRTTWQYQNHMYMAAGYIAGQVANSTWENIVHNEIFAPLGMNNSNFSVDVSQKAADFATPYHIHDEKLEEIPLRQIDNIGPAGSINSNAQDMAKWLQLHINHGEFNGKRIISQKGLQDMHTAHMTMQGYSKDDKIAIGYGLGWFIDVYRGEYLSQHGGSIDGFRAQVTVLPKKGFAMAILTNSNNVFANLASLHITDVLLDKKPVDRHSKLWAQIQAAKKMIKPAEKVNFVQGTSPSHKLKDYVGTYENPGYGELVVEMKDHKLHLTYNNISTSLGHGHYDTFFTESQTAWEGVKPLWTFVTSATGEIASVSALLQVGVAEIKFIKKVNNKSPEGKSEKR</sequence>
<evidence type="ECO:0000259" key="1">
    <source>
        <dbReference type="Pfam" id="PF00144"/>
    </source>
</evidence>
<name>A0A5S9IQT1_UABAM</name>
<dbReference type="PANTHER" id="PTHR46825">
    <property type="entry name" value="D-ALANYL-D-ALANINE-CARBOXYPEPTIDASE/ENDOPEPTIDASE AMPH"/>
    <property type="match status" value="1"/>
</dbReference>
<dbReference type="EMBL" id="AP019860">
    <property type="protein sequence ID" value="BBM86369.1"/>
    <property type="molecule type" value="Genomic_DNA"/>
</dbReference>
<dbReference type="InterPro" id="IPR001466">
    <property type="entry name" value="Beta-lactam-related"/>
</dbReference>
<dbReference type="InterPro" id="IPR050491">
    <property type="entry name" value="AmpC-like"/>
</dbReference>
<protein>
    <submittedName>
        <fullName evidence="3">Penicillin-binding protein</fullName>
    </submittedName>
</protein>
<reference evidence="3 4" key="1">
    <citation type="submission" date="2019-08" db="EMBL/GenBank/DDBJ databases">
        <title>Complete genome sequence of Candidatus Uab amorphum.</title>
        <authorList>
            <person name="Shiratori T."/>
            <person name="Suzuki S."/>
            <person name="Kakizawa Y."/>
            <person name="Ishida K."/>
        </authorList>
    </citation>
    <scope>NUCLEOTIDE SEQUENCE [LARGE SCALE GENOMIC DNA]</scope>
    <source>
        <strain evidence="3 4">SRT547</strain>
    </source>
</reference>
<dbReference type="KEGG" id="uam:UABAM_04755"/>
<feature type="domain" description="Beta-lactamase-related" evidence="1">
    <location>
        <begin position="161"/>
        <end position="473"/>
    </location>
</feature>
<proteinExistence type="predicted"/>
<gene>
    <name evidence="3" type="ORF">UABAM_04755</name>
</gene>
<dbReference type="InterPro" id="IPR021860">
    <property type="entry name" value="Peptidase_S12_Pab87-rel_C"/>
</dbReference>
<evidence type="ECO:0000313" key="4">
    <source>
        <dbReference type="Proteomes" id="UP000326354"/>
    </source>
</evidence>
<dbReference type="Gene3D" id="2.40.128.600">
    <property type="match status" value="1"/>
</dbReference>
<dbReference type="Pfam" id="PF11954">
    <property type="entry name" value="DUF3471"/>
    <property type="match status" value="1"/>
</dbReference>
<evidence type="ECO:0000259" key="2">
    <source>
        <dbReference type="Pfam" id="PF11954"/>
    </source>
</evidence>
<keyword evidence="4" id="KW-1185">Reference proteome</keyword>
<dbReference type="PANTHER" id="PTHR46825:SF15">
    <property type="entry name" value="BETA-LACTAMASE-RELATED DOMAIN-CONTAINING PROTEIN"/>
    <property type="match status" value="1"/>
</dbReference>
<dbReference type="SUPFAM" id="SSF56601">
    <property type="entry name" value="beta-lactamase/transpeptidase-like"/>
    <property type="match status" value="1"/>
</dbReference>
<dbReference type="InterPro" id="IPR012338">
    <property type="entry name" value="Beta-lactam/transpept-like"/>
</dbReference>
<dbReference type="Gene3D" id="3.40.710.10">
    <property type="entry name" value="DD-peptidase/beta-lactamase superfamily"/>
    <property type="match status" value="1"/>
</dbReference>